<dbReference type="InterPro" id="IPR002035">
    <property type="entry name" value="VWF_A"/>
</dbReference>
<evidence type="ECO:0000313" key="5">
    <source>
        <dbReference type="Proteomes" id="UP001152798"/>
    </source>
</evidence>
<dbReference type="PANTHER" id="PTHR10338:SF108">
    <property type="entry name" value="INTER-ALPHA-TRYPSIN INHIBITOR HEAVY CHAIN H4-LIKE PROTEIN"/>
    <property type="match status" value="1"/>
</dbReference>
<dbReference type="Pfam" id="PF00092">
    <property type="entry name" value="VWA"/>
    <property type="match status" value="1"/>
</dbReference>
<dbReference type="SMART" id="SM00327">
    <property type="entry name" value="VWA"/>
    <property type="match status" value="1"/>
</dbReference>
<dbReference type="Proteomes" id="UP001152798">
    <property type="component" value="Chromosome 4"/>
</dbReference>
<organism evidence="4 5">
    <name type="scientific">Nezara viridula</name>
    <name type="common">Southern green stink bug</name>
    <name type="synonym">Cimex viridulus</name>
    <dbReference type="NCBI Taxonomy" id="85310"/>
    <lineage>
        <taxon>Eukaryota</taxon>
        <taxon>Metazoa</taxon>
        <taxon>Ecdysozoa</taxon>
        <taxon>Arthropoda</taxon>
        <taxon>Hexapoda</taxon>
        <taxon>Insecta</taxon>
        <taxon>Pterygota</taxon>
        <taxon>Neoptera</taxon>
        <taxon>Paraneoptera</taxon>
        <taxon>Hemiptera</taxon>
        <taxon>Heteroptera</taxon>
        <taxon>Panheteroptera</taxon>
        <taxon>Pentatomomorpha</taxon>
        <taxon>Pentatomoidea</taxon>
        <taxon>Pentatomidae</taxon>
        <taxon>Pentatominae</taxon>
        <taxon>Nezara</taxon>
    </lineage>
</organism>
<evidence type="ECO:0008006" key="6">
    <source>
        <dbReference type="Google" id="ProtNLM"/>
    </source>
</evidence>
<gene>
    <name evidence="4" type="ORF">NEZAVI_LOCUS9189</name>
</gene>
<dbReference type="OrthoDB" id="299997at2759"/>
<evidence type="ECO:0000256" key="1">
    <source>
        <dbReference type="SAM" id="SignalP"/>
    </source>
</evidence>
<feature type="chain" id="PRO_5040331523" description="Inter-alpha-trypsin inhibitor heavy chain H4-like" evidence="1">
    <location>
        <begin position="23"/>
        <end position="837"/>
    </location>
</feature>
<dbReference type="EMBL" id="OV725080">
    <property type="protein sequence ID" value="CAH1399818.1"/>
    <property type="molecule type" value="Genomic_DNA"/>
</dbReference>
<keyword evidence="1" id="KW-0732">Signal</keyword>
<keyword evidence="5" id="KW-1185">Reference proteome</keyword>
<evidence type="ECO:0000313" key="4">
    <source>
        <dbReference type="EMBL" id="CAH1399818.1"/>
    </source>
</evidence>
<dbReference type="InterPro" id="IPR013694">
    <property type="entry name" value="VIT"/>
</dbReference>
<dbReference type="PANTHER" id="PTHR10338">
    <property type="entry name" value="INTER-ALPHA-TRYPSIN INHIBITOR HEAVY CHAIN FAMILY MEMBER"/>
    <property type="match status" value="1"/>
</dbReference>
<feature type="domain" description="VIT" evidence="3">
    <location>
        <begin position="13"/>
        <end position="143"/>
    </location>
</feature>
<dbReference type="Gene3D" id="3.40.50.410">
    <property type="entry name" value="von Willebrand factor, type A domain"/>
    <property type="match status" value="1"/>
</dbReference>
<accession>A0A9P0MKI2</accession>
<dbReference type="SMART" id="SM00609">
    <property type="entry name" value="VIT"/>
    <property type="match status" value="1"/>
</dbReference>
<dbReference type="PROSITE" id="PS51468">
    <property type="entry name" value="VIT"/>
    <property type="match status" value="1"/>
</dbReference>
<feature type="signal peptide" evidence="1">
    <location>
        <begin position="1"/>
        <end position="22"/>
    </location>
</feature>
<dbReference type="PROSITE" id="PS50234">
    <property type="entry name" value="VWFA"/>
    <property type="match status" value="1"/>
</dbReference>
<protein>
    <recommendedName>
        <fullName evidence="6">Inter-alpha-trypsin inhibitor heavy chain H4-like</fullName>
    </recommendedName>
</protein>
<dbReference type="InterPro" id="IPR036465">
    <property type="entry name" value="vWFA_dom_sf"/>
</dbReference>
<evidence type="ECO:0000259" key="2">
    <source>
        <dbReference type="PROSITE" id="PS50234"/>
    </source>
</evidence>
<name>A0A9P0MKI2_NEZVI</name>
<sequence>MTSINLIACLLIIGTSLISVLCDVPAPIIKSLKVNCDIKYKYATTLVSSRILNPANISQEVHFRVTLPQEAFVTRFVMVIKGEPYEAYIKEKEEAKKDYDAAVSAGQSAGHIFQTSSRFSKDFTVSVNVAAEEKADFNVTYEELLTRKNGTYKTEINIEPHQIVPNLSIVVNIEDVLPIKNVKVPQFKMSNEIDQSDGENTNAKKEEISPNKFRVEWNPSKKEQKELKPEGLNGQMIVEYDVDASNKTQQIMIDEDGYFIHILRNDLLPVLKKHVVFVLDVSGSMYGHKMEQMKQAMDKILSDLSEKDCFSIVLFSDAITAWKEDGADMGALNYYYGYRGEERKSFSAGEENVVTANKDNIKNAINFTKSLGTYGGTNINGGLRVGIDIAKIGQQKFKNDVHPVEPMIIFLTDGEPNTEESDPDKIIDNVGKRNTEKVTIFSLSFGFDADLNFLKKLSLANNGFSRRIYEGSDAALQLNNFYKEVASPVLSDVKFEYLPEKVESTTAETKNLFSGSEILVLGKVKPNSTVSGVLSAMTAEGRRMIQMPIDYLFLPPIEHKPNQTKIGYLEKMWAYKTIKSLLDQNTVSENVTLKEKAKELALKYKFVTPLTSLVVVKPNVTSVVDDNQQDSKNQYPRYGGIGVNRYYRPKSIISPSVVGGSYNMYHSPSYSRSDMSSRLAGGGFSQVLMAGAPMYHQSGFGAGGYAGMAAMPIPPMAPASISGGVPTRLYFQQKFYTTTMPQSVTADNASVIPYTNVTWLNQTISDDGLYLQPPPEVDRNDVIALNETDISTSRCSNGNPCRHFIFCSLHSFAEDFQDYLPYKCHIEPRFLGVCCPV</sequence>
<dbReference type="SUPFAM" id="SSF53300">
    <property type="entry name" value="vWA-like"/>
    <property type="match status" value="1"/>
</dbReference>
<dbReference type="GO" id="GO:0032991">
    <property type="term" value="C:protein-containing complex"/>
    <property type="evidence" value="ECO:0007669"/>
    <property type="project" value="UniProtKB-ARBA"/>
</dbReference>
<dbReference type="AlphaFoldDB" id="A0A9P0MKI2"/>
<evidence type="ECO:0000259" key="3">
    <source>
        <dbReference type="PROSITE" id="PS51468"/>
    </source>
</evidence>
<proteinExistence type="predicted"/>
<dbReference type="Pfam" id="PF08487">
    <property type="entry name" value="VIT"/>
    <property type="match status" value="1"/>
</dbReference>
<feature type="domain" description="VWFA" evidence="2">
    <location>
        <begin position="274"/>
        <end position="485"/>
    </location>
</feature>
<dbReference type="InterPro" id="IPR050934">
    <property type="entry name" value="ITIH"/>
</dbReference>
<reference evidence="4" key="1">
    <citation type="submission" date="2022-01" db="EMBL/GenBank/DDBJ databases">
        <authorList>
            <person name="King R."/>
        </authorList>
    </citation>
    <scope>NUCLEOTIDE SEQUENCE</scope>
</reference>